<protein>
    <submittedName>
        <fullName evidence="2">Uncharacterized protein</fullName>
    </submittedName>
</protein>
<proteinExistence type="predicted"/>
<keyword evidence="3" id="KW-1185">Reference proteome</keyword>
<reference evidence="2" key="1">
    <citation type="submission" date="2019-05" db="EMBL/GenBank/DDBJ databases">
        <title>Annotation for the trematode Paragonimus heterotremus.</title>
        <authorList>
            <person name="Choi Y.-J."/>
        </authorList>
    </citation>
    <scope>NUCLEOTIDE SEQUENCE</scope>
    <source>
        <strain evidence="2">LC</strain>
    </source>
</reference>
<dbReference type="Proteomes" id="UP000748531">
    <property type="component" value="Unassembled WGS sequence"/>
</dbReference>
<accession>A0A8J4SME9</accession>
<gene>
    <name evidence="2" type="ORF">PHET_08227</name>
</gene>
<name>A0A8J4SME9_9TREM</name>
<comment type="caution">
    <text evidence="2">The sequence shown here is derived from an EMBL/GenBank/DDBJ whole genome shotgun (WGS) entry which is preliminary data.</text>
</comment>
<dbReference type="OrthoDB" id="6253325at2759"/>
<sequence length="333" mass="38439">MSQQTVSRPPVRCLFESLENKPRGVLDLHLRRMERLAEASKACQQSVERLRCVYSFDVKSLCPSKNIPQHRASSRTAKGNDIFLTDKRLSVSCCLLPHQCGEQQWLWEAVSLQNEYIPPFYHSVRYHSDSCLKQHEVPEIPKPPPTPNKMDKTERQILSQLNHRKTENKLNRNRNDKKLNTPLNKENDFIQPLDIPTLFRVWRARIRRASYTESCRKSVSFKNTCNQSDNELECTKQSNSSACSLNERLLERTIRVPYNSPVKHPSSTTPMGHHSHNRVPLCTSVTPPMTGKPKTDLPYAPPSGKSLTKMRQLKLEDSLPTSKPILEERMRFQ</sequence>
<dbReference type="AlphaFoldDB" id="A0A8J4SME9"/>
<organism evidence="2 3">
    <name type="scientific">Paragonimus heterotremus</name>
    <dbReference type="NCBI Taxonomy" id="100268"/>
    <lineage>
        <taxon>Eukaryota</taxon>
        <taxon>Metazoa</taxon>
        <taxon>Spiralia</taxon>
        <taxon>Lophotrochozoa</taxon>
        <taxon>Platyhelminthes</taxon>
        <taxon>Trematoda</taxon>
        <taxon>Digenea</taxon>
        <taxon>Plagiorchiida</taxon>
        <taxon>Troglotremata</taxon>
        <taxon>Troglotrematidae</taxon>
        <taxon>Paragonimus</taxon>
    </lineage>
</organism>
<evidence type="ECO:0000313" key="2">
    <source>
        <dbReference type="EMBL" id="KAF5398372.1"/>
    </source>
</evidence>
<feature type="region of interest" description="Disordered" evidence="1">
    <location>
        <begin position="258"/>
        <end position="310"/>
    </location>
</feature>
<evidence type="ECO:0000256" key="1">
    <source>
        <dbReference type="SAM" id="MobiDB-lite"/>
    </source>
</evidence>
<evidence type="ECO:0000313" key="3">
    <source>
        <dbReference type="Proteomes" id="UP000748531"/>
    </source>
</evidence>
<dbReference type="EMBL" id="LUCH01005078">
    <property type="protein sequence ID" value="KAF5398372.1"/>
    <property type="molecule type" value="Genomic_DNA"/>
</dbReference>